<feature type="transmembrane region" description="Helical" evidence="1">
    <location>
        <begin position="138"/>
        <end position="156"/>
    </location>
</feature>
<dbReference type="PANTHER" id="PTHR30354:SF7">
    <property type="entry name" value="BLL7963 PROTEIN"/>
    <property type="match status" value="1"/>
</dbReference>
<feature type="transmembrane region" description="Helical" evidence="1">
    <location>
        <begin position="58"/>
        <end position="75"/>
    </location>
</feature>
<evidence type="ECO:0000313" key="3">
    <source>
        <dbReference type="Proteomes" id="UP000251213"/>
    </source>
</evidence>
<dbReference type="InterPro" id="IPR003474">
    <property type="entry name" value="Glcn_transporter"/>
</dbReference>
<dbReference type="OrthoDB" id="86125at2"/>
<dbReference type="AlphaFoldDB" id="A0A364K7N8"/>
<evidence type="ECO:0000256" key="1">
    <source>
        <dbReference type="SAM" id="Phobius"/>
    </source>
</evidence>
<feature type="transmembrane region" description="Helical" evidence="1">
    <location>
        <begin position="176"/>
        <end position="198"/>
    </location>
</feature>
<dbReference type="Pfam" id="PF02447">
    <property type="entry name" value="GntP_permease"/>
    <property type="match status" value="1"/>
</dbReference>
<gene>
    <name evidence="2" type="ORF">DL897_04395</name>
</gene>
<evidence type="ECO:0000313" key="2">
    <source>
        <dbReference type="EMBL" id="RAL26242.1"/>
    </source>
</evidence>
<feature type="transmembrane region" description="Helical" evidence="1">
    <location>
        <begin position="449"/>
        <end position="469"/>
    </location>
</feature>
<reference evidence="2 3" key="1">
    <citation type="submission" date="2018-06" db="EMBL/GenBank/DDBJ databases">
        <title>Thermoflavimicrobium daqus sp. nov., a thermophilic microbe isolated from Moutai-flavour Daqu.</title>
        <authorList>
            <person name="Wang X."/>
            <person name="Zhou H."/>
        </authorList>
    </citation>
    <scope>NUCLEOTIDE SEQUENCE [LARGE SCALE GENOMIC DNA]</scope>
    <source>
        <strain evidence="2 3">FBKL4.011</strain>
    </source>
</reference>
<dbReference type="Proteomes" id="UP000251213">
    <property type="component" value="Unassembled WGS sequence"/>
</dbReference>
<proteinExistence type="predicted"/>
<name>A0A364K7N8_9BACL</name>
<comment type="caution">
    <text evidence="2">The sequence shown here is derived from an EMBL/GenBank/DDBJ whole genome shotgun (WGS) entry which is preliminary data.</text>
</comment>
<dbReference type="RefSeq" id="WP_113657927.1">
    <property type="nucleotide sequence ID" value="NZ_KZ845664.1"/>
</dbReference>
<keyword evidence="1" id="KW-1133">Transmembrane helix</keyword>
<dbReference type="GO" id="GO:0015128">
    <property type="term" value="F:gluconate transmembrane transporter activity"/>
    <property type="evidence" value="ECO:0007669"/>
    <property type="project" value="InterPro"/>
</dbReference>
<dbReference type="GO" id="GO:0005886">
    <property type="term" value="C:plasma membrane"/>
    <property type="evidence" value="ECO:0007669"/>
    <property type="project" value="TreeGrafter"/>
</dbReference>
<keyword evidence="3" id="KW-1185">Reference proteome</keyword>
<keyword evidence="1" id="KW-0812">Transmembrane</keyword>
<dbReference type="EMBL" id="QJKK01000002">
    <property type="protein sequence ID" value="RAL26242.1"/>
    <property type="molecule type" value="Genomic_DNA"/>
</dbReference>
<sequence length="473" mass="50487">MAVLGIFLALGLLIFVAYRGYPVILFAPIFALLAGVLSGLPVLPTFTEVFMVKAADYVKLYFPIFLLGAVFGKVMEDSGAARSIARGLTGTFGKNQAILAVVLTCAVLTYGGVSLFVVAFAVYPFASALFREANIPKRLIPATIALGAFTFTMDALPGTPQIQNIIPTAYYKTTSFAAPIIGTIGGLLVACFGLWWLYRRKNRLIESGEGYGSNHTNEPEVTHGEKLPNFWLSLVPLLLVLTGNALLTYQILPTWYPSSILKQFSGLNMKQVLGIWSLTLALVIGIVFAIFIWLIYWQKNQHVGTDGIKKAPVFNLAKTLTAGTLGSLLAIMNTASEVGFGNVISSMPGFKTISDFLLSMKTSPLISEALSINILAGITGSASGGMSIALDTMGAKYLEWATSAGISPELLHRIASMSAGGMDTLPHNGAVITLLAICGLTHRQSYGDIFAITVIKTLVVPIMIGFALLTGLV</sequence>
<feature type="transmembrane region" description="Helical" evidence="1">
    <location>
        <begin position="230"/>
        <end position="252"/>
    </location>
</feature>
<dbReference type="PANTHER" id="PTHR30354">
    <property type="entry name" value="GNT FAMILY GLUCONATE TRANSPORTER"/>
    <property type="match status" value="1"/>
</dbReference>
<reference evidence="2 3" key="2">
    <citation type="submission" date="2018-06" db="EMBL/GenBank/DDBJ databases">
        <authorList>
            <person name="Zhirakovskaya E."/>
        </authorList>
    </citation>
    <scope>NUCLEOTIDE SEQUENCE [LARGE SCALE GENOMIC DNA]</scope>
    <source>
        <strain evidence="2 3">FBKL4.011</strain>
    </source>
</reference>
<organism evidence="2 3">
    <name type="scientific">Thermoflavimicrobium daqui</name>
    <dbReference type="NCBI Taxonomy" id="2137476"/>
    <lineage>
        <taxon>Bacteria</taxon>
        <taxon>Bacillati</taxon>
        <taxon>Bacillota</taxon>
        <taxon>Bacilli</taxon>
        <taxon>Bacillales</taxon>
        <taxon>Thermoactinomycetaceae</taxon>
        <taxon>Thermoflavimicrobium</taxon>
    </lineage>
</organism>
<protein>
    <submittedName>
        <fullName evidence="2">Transporter</fullName>
    </submittedName>
</protein>
<accession>A0A364K7N8</accession>
<feature type="transmembrane region" description="Helical" evidence="1">
    <location>
        <begin position="95"/>
        <end position="126"/>
    </location>
</feature>
<feature type="transmembrane region" description="Helical" evidence="1">
    <location>
        <begin position="272"/>
        <end position="296"/>
    </location>
</feature>
<feature type="transmembrane region" description="Helical" evidence="1">
    <location>
        <begin position="29"/>
        <end position="46"/>
    </location>
</feature>
<keyword evidence="1" id="KW-0472">Membrane</keyword>